<dbReference type="NCBIfam" id="TIGR00118">
    <property type="entry name" value="acolac_lg"/>
    <property type="match status" value="1"/>
</dbReference>
<evidence type="ECO:0000259" key="14">
    <source>
        <dbReference type="Pfam" id="PF02775"/>
    </source>
</evidence>
<dbReference type="NCBIfam" id="NF005860">
    <property type="entry name" value="PRK07789.1"/>
    <property type="match status" value="1"/>
</dbReference>
<evidence type="ECO:0000256" key="1">
    <source>
        <dbReference type="ARBA" id="ARBA00004974"/>
    </source>
</evidence>
<dbReference type="CDD" id="cd02015">
    <property type="entry name" value="TPP_AHAS"/>
    <property type="match status" value="1"/>
</dbReference>
<reference evidence="16 17" key="1">
    <citation type="submission" date="2024-09" db="EMBL/GenBank/DDBJ databases">
        <authorList>
            <person name="Sun Q."/>
            <person name="Mori K."/>
        </authorList>
    </citation>
    <scope>NUCLEOTIDE SEQUENCE [LARGE SCALE GENOMIC DNA]</scope>
    <source>
        <strain evidence="16 17">TBRC 1851</strain>
    </source>
</reference>
<keyword evidence="7 12" id="KW-0479">Metal-binding</keyword>
<organism evidence="16 17">
    <name type="scientific">Sphaerimonospora cavernae</name>
    <dbReference type="NCBI Taxonomy" id="1740611"/>
    <lineage>
        <taxon>Bacteria</taxon>
        <taxon>Bacillati</taxon>
        <taxon>Actinomycetota</taxon>
        <taxon>Actinomycetes</taxon>
        <taxon>Streptosporangiales</taxon>
        <taxon>Streptosporangiaceae</taxon>
        <taxon>Sphaerimonospora</taxon>
    </lineage>
</organism>
<dbReference type="PROSITE" id="PS00187">
    <property type="entry name" value="TPP_ENZYMES"/>
    <property type="match status" value="1"/>
</dbReference>
<dbReference type="EMBL" id="JBHMQT010000014">
    <property type="protein sequence ID" value="MFC0862514.1"/>
    <property type="molecule type" value="Genomic_DNA"/>
</dbReference>
<evidence type="ECO:0000256" key="12">
    <source>
        <dbReference type="RuleBase" id="RU003591"/>
    </source>
</evidence>
<dbReference type="Pfam" id="PF02776">
    <property type="entry name" value="TPP_enzyme_N"/>
    <property type="match status" value="1"/>
</dbReference>
<keyword evidence="9 12" id="KW-0786">Thiamine pyrophosphate</keyword>
<keyword evidence="6 12" id="KW-0808">Transferase</keyword>
<proteinExistence type="inferred from homology"/>
<evidence type="ECO:0000256" key="6">
    <source>
        <dbReference type="ARBA" id="ARBA00022679"/>
    </source>
</evidence>
<evidence type="ECO:0000256" key="4">
    <source>
        <dbReference type="ARBA" id="ARBA00013145"/>
    </source>
</evidence>
<evidence type="ECO:0000256" key="2">
    <source>
        <dbReference type="ARBA" id="ARBA00005025"/>
    </source>
</evidence>
<dbReference type="InterPro" id="IPR039368">
    <property type="entry name" value="AHAS_TPP"/>
</dbReference>
<dbReference type="InterPro" id="IPR029061">
    <property type="entry name" value="THDP-binding"/>
</dbReference>
<evidence type="ECO:0000256" key="9">
    <source>
        <dbReference type="ARBA" id="ARBA00023052"/>
    </source>
</evidence>
<keyword evidence="8 12" id="KW-0460">Magnesium</keyword>
<gene>
    <name evidence="16" type="ORF">ACFHYQ_09430</name>
</gene>
<dbReference type="Proteomes" id="UP001589870">
    <property type="component" value="Unassembled WGS sequence"/>
</dbReference>
<dbReference type="SUPFAM" id="SSF52518">
    <property type="entry name" value="Thiamin diphosphate-binding fold (THDP-binding)"/>
    <property type="match status" value="2"/>
</dbReference>
<comment type="pathway">
    <text evidence="1 12">Amino-acid biosynthesis; L-isoleucine biosynthesis; L-isoleucine from 2-oxobutanoate: step 1/4.</text>
</comment>
<accession>A0ABV6U3D1</accession>
<dbReference type="Gene3D" id="3.40.50.970">
    <property type="match status" value="2"/>
</dbReference>
<dbReference type="RefSeq" id="WP_394300715.1">
    <property type="nucleotide sequence ID" value="NZ_JBHMQT010000014.1"/>
</dbReference>
<evidence type="ECO:0000313" key="16">
    <source>
        <dbReference type="EMBL" id="MFC0862514.1"/>
    </source>
</evidence>
<dbReference type="InterPro" id="IPR012001">
    <property type="entry name" value="Thiamin_PyroP_enz_TPP-bd_dom"/>
</dbReference>
<dbReference type="EC" id="2.2.1.6" evidence="4 12"/>
<dbReference type="InterPro" id="IPR011766">
    <property type="entry name" value="TPP_enzyme_TPP-bd"/>
</dbReference>
<feature type="domain" description="Thiamine pyrophosphate enzyme central" evidence="13">
    <location>
        <begin position="211"/>
        <end position="345"/>
    </location>
</feature>
<comment type="catalytic activity">
    <reaction evidence="11 12">
        <text>2 pyruvate + H(+) = (2S)-2-acetolactate + CO2</text>
        <dbReference type="Rhea" id="RHEA:25249"/>
        <dbReference type="ChEBI" id="CHEBI:15361"/>
        <dbReference type="ChEBI" id="CHEBI:15378"/>
        <dbReference type="ChEBI" id="CHEBI:16526"/>
        <dbReference type="ChEBI" id="CHEBI:58476"/>
        <dbReference type="EC" id="2.2.1.6"/>
    </reaction>
</comment>
<comment type="similarity">
    <text evidence="3 12">Belongs to the TPP enzyme family.</text>
</comment>
<evidence type="ECO:0000256" key="11">
    <source>
        <dbReference type="ARBA" id="ARBA00048670"/>
    </source>
</evidence>
<sequence length="597" mass="64272">MPADTTSHKLSTRNEPMTEQMTGAQALVRALEHVGVDTVFGIPGGAILPAYDPLYDSTKVRHVLVRHEQGAGHAAEGYAQATGRVGVCMATSGPGATNLVTPIADAYMDSVPIVAITGQVASPMIGTDAFQEADISGITMPITKHNFLVTQAEDIPRTIAEAFHIASTGRPGPVLVDIAKDALQATTTFSWPPVMQLPGYRPVTRPHSKQIREAARLMTEARRPVLYVGGGVHKAGASAELRELAELTGIPVVTTLMARGTFPDSHPQHMGMPGMHGTVSAVGALQQSDLLIALGTRFDDRVTGRLASFAPNAKVIHADIDPAEISKNRHADVPIVGDCREVIGDLIAAVRGEQAAGRKGDYSEWWRILNGYKETYPLGYEQFADGSLAPQYVMERLSAIVGPEAYYVAGVGQHQMWAAQFVGYENPGTFINSGGAGTMGFAVPAAMGAKMGRPDATVWAVDGDGCFQMTNQELATCAIEGVPIKVAVIDNGSLGMVRQWQTLFYDERYSNTDLQQVRRIPDFVKLAEAYGCVGLRCERPEDVDATIRKAMEINDVPVVVDFVVHRDAMVWPMVAAGTSNDDIKYARDMAPKWESEE</sequence>
<keyword evidence="5 12" id="KW-0028">Amino-acid biosynthesis</keyword>
<dbReference type="PANTHER" id="PTHR18968:SF13">
    <property type="entry name" value="ACETOLACTATE SYNTHASE CATALYTIC SUBUNIT, MITOCHONDRIAL"/>
    <property type="match status" value="1"/>
</dbReference>
<dbReference type="InterPro" id="IPR045229">
    <property type="entry name" value="TPP_enz"/>
</dbReference>
<comment type="cofactor">
    <cofactor evidence="12">
        <name>thiamine diphosphate</name>
        <dbReference type="ChEBI" id="CHEBI:58937"/>
    </cofactor>
    <text evidence="12">Binds 1 thiamine pyrophosphate per subunit.</text>
</comment>
<evidence type="ECO:0000259" key="15">
    <source>
        <dbReference type="Pfam" id="PF02776"/>
    </source>
</evidence>
<evidence type="ECO:0000256" key="8">
    <source>
        <dbReference type="ARBA" id="ARBA00022842"/>
    </source>
</evidence>
<dbReference type="SUPFAM" id="SSF52467">
    <property type="entry name" value="DHS-like NAD/FAD-binding domain"/>
    <property type="match status" value="1"/>
</dbReference>
<dbReference type="InterPro" id="IPR012846">
    <property type="entry name" value="Acetolactate_synth_lsu"/>
</dbReference>
<dbReference type="Gene3D" id="3.40.50.1220">
    <property type="entry name" value="TPP-binding domain"/>
    <property type="match status" value="1"/>
</dbReference>
<comment type="cofactor">
    <cofactor evidence="12">
        <name>Mg(2+)</name>
        <dbReference type="ChEBI" id="CHEBI:18420"/>
    </cofactor>
    <text evidence="12">Binds 1 Mg(2+) ion per subunit.</text>
</comment>
<dbReference type="InterPro" id="IPR029035">
    <property type="entry name" value="DHS-like_NAD/FAD-binding_dom"/>
</dbReference>
<comment type="pathway">
    <text evidence="2 12">Amino-acid biosynthesis; L-valine biosynthesis; L-valine from pyruvate: step 1/4.</text>
</comment>
<keyword evidence="17" id="KW-1185">Reference proteome</keyword>
<comment type="caution">
    <text evidence="16">The sequence shown here is derived from an EMBL/GenBank/DDBJ whole genome shotgun (WGS) entry which is preliminary data.</text>
</comment>
<dbReference type="CDD" id="cd07035">
    <property type="entry name" value="TPP_PYR_POX_like"/>
    <property type="match status" value="1"/>
</dbReference>
<dbReference type="Pfam" id="PF00205">
    <property type="entry name" value="TPP_enzyme_M"/>
    <property type="match status" value="1"/>
</dbReference>
<dbReference type="PANTHER" id="PTHR18968">
    <property type="entry name" value="THIAMINE PYROPHOSPHATE ENZYMES"/>
    <property type="match status" value="1"/>
</dbReference>
<evidence type="ECO:0000259" key="13">
    <source>
        <dbReference type="Pfam" id="PF00205"/>
    </source>
</evidence>
<evidence type="ECO:0000256" key="7">
    <source>
        <dbReference type="ARBA" id="ARBA00022723"/>
    </source>
</evidence>
<evidence type="ECO:0000256" key="5">
    <source>
        <dbReference type="ARBA" id="ARBA00022605"/>
    </source>
</evidence>
<feature type="domain" description="Thiamine pyrophosphate enzyme TPP-binding" evidence="14">
    <location>
        <begin position="410"/>
        <end position="562"/>
    </location>
</feature>
<feature type="domain" description="Thiamine pyrophosphate enzyme N-terminal TPP-binding" evidence="15">
    <location>
        <begin position="21"/>
        <end position="136"/>
    </location>
</feature>
<name>A0ABV6U3D1_9ACTN</name>
<keyword evidence="10 12" id="KW-0100">Branched-chain amino acid biosynthesis</keyword>
<protein>
    <recommendedName>
        <fullName evidence="4 12">Acetolactate synthase</fullName>
        <ecNumber evidence="4 12">2.2.1.6</ecNumber>
    </recommendedName>
</protein>
<dbReference type="InterPro" id="IPR012000">
    <property type="entry name" value="Thiamin_PyroP_enz_cen_dom"/>
</dbReference>
<evidence type="ECO:0000313" key="17">
    <source>
        <dbReference type="Proteomes" id="UP001589870"/>
    </source>
</evidence>
<dbReference type="InterPro" id="IPR000399">
    <property type="entry name" value="TPP-bd_CS"/>
</dbReference>
<dbReference type="Pfam" id="PF02775">
    <property type="entry name" value="TPP_enzyme_C"/>
    <property type="match status" value="1"/>
</dbReference>
<evidence type="ECO:0000256" key="10">
    <source>
        <dbReference type="ARBA" id="ARBA00023304"/>
    </source>
</evidence>
<evidence type="ECO:0000256" key="3">
    <source>
        <dbReference type="ARBA" id="ARBA00007812"/>
    </source>
</evidence>